<organism evidence="2 3">
    <name type="scientific">Agaricus bisporus var. burnettii</name>
    <dbReference type="NCBI Taxonomy" id="192524"/>
    <lineage>
        <taxon>Eukaryota</taxon>
        <taxon>Fungi</taxon>
        <taxon>Dikarya</taxon>
        <taxon>Basidiomycota</taxon>
        <taxon>Agaricomycotina</taxon>
        <taxon>Agaricomycetes</taxon>
        <taxon>Agaricomycetidae</taxon>
        <taxon>Agaricales</taxon>
        <taxon>Agaricineae</taxon>
        <taxon>Agaricaceae</taxon>
        <taxon>Agaricus</taxon>
    </lineage>
</organism>
<accession>A0A8H7KKG5</accession>
<dbReference type="Pfam" id="PF12937">
    <property type="entry name" value="F-box-like"/>
    <property type="match status" value="1"/>
</dbReference>
<protein>
    <recommendedName>
        <fullName evidence="1">F-box domain-containing protein</fullName>
    </recommendedName>
</protein>
<evidence type="ECO:0000259" key="1">
    <source>
        <dbReference type="Pfam" id="PF12937"/>
    </source>
</evidence>
<name>A0A8H7KKG5_AGABI</name>
<feature type="domain" description="F-box" evidence="1">
    <location>
        <begin position="41"/>
        <end position="87"/>
    </location>
</feature>
<evidence type="ECO:0000313" key="3">
    <source>
        <dbReference type="Proteomes" id="UP000629468"/>
    </source>
</evidence>
<dbReference type="EMBL" id="JABXXO010000002">
    <property type="protein sequence ID" value="KAF7783375.1"/>
    <property type="molecule type" value="Genomic_DNA"/>
</dbReference>
<evidence type="ECO:0000313" key="2">
    <source>
        <dbReference type="EMBL" id="KAF7783375.1"/>
    </source>
</evidence>
<sequence length="524" mass="59538">MDEISFVTATVARLDCEIERLNDHRASLLRRLNHIQPTTRTLPPETLALIFHHALHARQTTPLLLGAVCSHWHAVAWSTPLLWTTIDPLPIRRNAQPSDAALLRLYFRNARALPVSLHIKLDRLSSSPSAASEDILRAVFSENSVSIGALVCTSKSSLRQRWAMLAPKLARSPFPNLKRLEINLRGAPLSRFDTPMFTYAPRLSTVLFSGYHLPHDHFCDQITVLDLSSLPVSQCLESLVRCPNLVDFRCTSPRPSHKPVDSVMSKHRPPYTFPHLQKFEWIGSLSDWDIFLYTYINLPHLQHLILGHSHPLSRPLDPTLPPSTPNIQTTDPGLWKSFFKRMKSLHTLELTVFHSAEEWLEVFDILSSTLSTVTFTAYRDADEIVHLLRALTLSYPTTTTPNKKNYLPNVKSLSATLDLHPDKSNFVLDMLCSRRIRPIMVHNDVTLDSASDVSSTSTSSNDYLVHTSVDVEYWSTHTRLQEATIKCWPFGFDFGEREREVARLLKEGGLLLDVFGQARRVDWL</sequence>
<dbReference type="SUPFAM" id="SSF52047">
    <property type="entry name" value="RNI-like"/>
    <property type="match status" value="1"/>
</dbReference>
<reference evidence="2 3" key="1">
    <citation type="journal article" name="Sci. Rep.">
        <title>Telomere-to-telomere assembled and centromere annotated genomes of the two main subspecies of the button mushroom Agaricus bisporus reveal especially polymorphic chromosome ends.</title>
        <authorList>
            <person name="Sonnenberg A.S.M."/>
            <person name="Sedaghat-Telgerd N."/>
            <person name="Lavrijssen B."/>
            <person name="Ohm R.A."/>
            <person name="Hendrickx P.M."/>
            <person name="Scholtmeijer K."/>
            <person name="Baars J.J.P."/>
            <person name="van Peer A."/>
        </authorList>
    </citation>
    <scope>NUCLEOTIDE SEQUENCE [LARGE SCALE GENOMIC DNA]</scope>
    <source>
        <strain evidence="2 3">H119_p4</strain>
    </source>
</reference>
<dbReference type="AlphaFoldDB" id="A0A8H7KKG5"/>
<dbReference type="InterPro" id="IPR001810">
    <property type="entry name" value="F-box_dom"/>
</dbReference>
<comment type="caution">
    <text evidence="2">The sequence shown here is derived from an EMBL/GenBank/DDBJ whole genome shotgun (WGS) entry which is preliminary data.</text>
</comment>
<proteinExistence type="predicted"/>
<dbReference type="Gene3D" id="1.20.1280.50">
    <property type="match status" value="1"/>
</dbReference>
<dbReference type="Proteomes" id="UP000629468">
    <property type="component" value="Unassembled WGS sequence"/>
</dbReference>
<gene>
    <name evidence="2" type="ORF">Agabi119p4_1399</name>
</gene>